<feature type="signal peptide" evidence="1">
    <location>
        <begin position="1"/>
        <end position="19"/>
    </location>
</feature>
<evidence type="ECO:0000259" key="2">
    <source>
        <dbReference type="Pfam" id="PF13354"/>
    </source>
</evidence>
<accession>A0ABQ5MQ13</accession>
<dbReference type="RefSeq" id="WP_264794255.1">
    <property type="nucleotide sequence ID" value="NZ_BRVS01000002.1"/>
</dbReference>
<dbReference type="PANTHER" id="PTHR35333:SF3">
    <property type="entry name" value="BETA-LACTAMASE-TYPE TRANSPEPTIDASE FOLD CONTAINING PROTEIN"/>
    <property type="match status" value="1"/>
</dbReference>
<dbReference type="InterPro" id="IPR012338">
    <property type="entry name" value="Beta-lactam/transpept-like"/>
</dbReference>
<feature type="domain" description="Beta-lactamase class A catalytic" evidence="2">
    <location>
        <begin position="127"/>
        <end position="264"/>
    </location>
</feature>
<dbReference type="PANTHER" id="PTHR35333">
    <property type="entry name" value="BETA-LACTAMASE"/>
    <property type="match status" value="1"/>
</dbReference>
<dbReference type="PROSITE" id="PS51257">
    <property type="entry name" value="PROKAR_LIPOPROTEIN"/>
    <property type="match status" value="1"/>
</dbReference>
<proteinExistence type="predicted"/>
<dbReference type="Pfam" id="PF13354">
    <property type="entry name" value="Beta-lactamase2"/>
    <property type="match status" value="1"/>
</dbReference>
<dbReference type="SUPFAM" id="SSF56601">
    <property type="entry name" value="beta-lactamase/transpeptidase-like"/>
    <property type="match status" value="1"/>
</dbReference>
<protein>
    <recommendedName>
        <fullName evidence="2">Beta-lactamase class A catalytic domain-containing protein</fullName>
    </recommendedName>
</protein>
<dbReference type="EMBL" id="BRVS01000002">
    <property type="protein sequence ID" value="GLB66081.1"/>
    <property type="molecule type" value="Genomic_DNA"/>
</dbReference>
<evidence type="ECO:0000256" key="1">
    <source>
        <dbReference type="SAM" id="SignalP"/>
    </source>
</evidence>
<evidence type="ECO:0000313" key="3">
    <source>
        <dbReference type="EMBL" id="GLB66081.1"/>
    </source>
</evidence>
<evidence type="ECO:0000313" key="4">
    <source>
        <dbReference type="Proteomes" id="UP001209654"/>
    </source>
</evidence>
<comment type="caution">
    <text evidence="3">The sequence shown here is derived from an EMBL/GenBank/DDBJ whole genome shotgun (WGS) entry which is preliminary data.</text>
</comment>
<sequence length="304" mass="32369">MARFTCALALVPAVSSCGAAPGSSQADAPGPIQAEAIPHPDVTVAAEPPIEAPIADWTALDSAVQDYAATLPVNFSAAVFDELTGESWTFKPRTEYFEASLVKVPMLLTLFREVTAQGRELSADEDYLATRMIRYSDNEAARWMYSHIGGASALAATYELIGVSRTIPGERWGVTATNVEDQLRIMRTVAEGADWLREGLRLYLLGLMESVDPSQAWGASAGAAADGAEVALKNGWLPDDDLLWNVHTAGVINAGNARYDIAVLSSGHETFADGVVVVEQVARLVYDFEKSGANDAAGAKPAHE</sequence>
<dbReference type="InterPro" id="IPR000871">
    <property type="entry name" value="Beta-lactam_class-A"/>
</dbReference>
<reference evidence="3 4" key="1">
    <citation type="journal article" date="2023" name="Int. J. Syst. Evol. Microbiol.">
        <title>Arthrobacter mangrovi sp. nov., an actinobacterium isolated from the rhizosphere of a mangrove.</title>
        <authorList>
            <person name="Hamada M."/>
            <person name="Saitou S."/>
            <person name="Enomoto N."/>
            <person name="Nanri K."/>
            <person name="Hidaka K."/>
            <person name="Miura T."/>
            <person name="Tamura T."/>
        </authorList>
    </citation>
    <scope>NUCLEOTIDE SEQUENCE [LARGE SCALE GENOMIC DNA]</scope>
    <source>
        <strain evidence="3 4">NBRC 112813</strain>
    </source>
</reference>
<dbReference type="InterPro" id="IPR045155">
    <property type="entry name" value="Beta-lactam_cat"/>
</dbReference>
<keyword evidence="4" id="KW-1185">Reference proteome</keyword>
<keyword evidence="1" id="KW-0732">Signal</keyword>
<name>A0ABQ5MQ13_9MICC</name>
<dbReference type="Proteomes" id="UP001209654">
    <property type="component" value="Unassembled WGS sequence"/>
</dbReference>
<gene>
    <name evidence="3" type="ORF">AHIS1636_05200</name>
</gene>
<organism evidence="3 4">
    <name type="scientific">Arthrobacter mangrovi</name>
    <dbReference type="NCBI Taxonomy" id="2966350"/>
    <lineage>
        <taxon>Bacteria</taxon>
        <taxon>Bacillati</taxon>
        <taxon>Actinomycetota</taxon>
        <taxon>Actinomycetes</taxon>
        <taxon>Micrococcales</taxon>
        <taxon>Micrococcaceae</taxon>
        <taxon>Arthrobacter</taxon>
    </lineage>
</organism>
<feature type="chain" id="PRO_5047282744" description="Beta-lactamase class A catalytic domain-containing protein" evidence="1">
    <location>
        <begin position="20"/>
        <end position="304"/>
    </location>
</feature>
<dbReference type="Gene3D" id="3.40.710.10">
    <property type="entry name" value="DD-peptidase/beta-lactamase superfamily"/>
    <property type="match status" value="1"/>
</dbReference>